<organism evidence="3 4">
    <name type="scientific">Neurospora tetraspora</name>
    <dbReference type="NCBI Taxonomy" id="94610"/>
    <lineage>
        <taxon>Eukaryota</taxon>
        <taxon>Fungi</taxon>
        <taxon>Dikarya</taxon>
        <taxon>Ascomycota</taxon>
        <taxon>Pezizomycotina</taxon>
        <taxon>Sordariomycetes</taxon>
        <taxon>Sordariomycetidae</taxon>
        <taxon>Sordariales</taxon>
        <taxon>Sordariaceae</taxon>
        <taxon>Neurospora</taxon>
    </lineage>
</organism>
<gene>
    <name evidence="3" type="ORF">B0H65DRAFT_401618</name>
</gene>
<dbReference type="RefSeq" id="XP_062682670.1">
    <property type="nucleotide sequence ID" value="XM_062823787.1"/>
</dbReference>
<dbReference type="PROSITE" id="PS50297">
    <property type="entry name" value="ANK_REP_REGION"/>
    <property type="match status" value="1"/>
</dbReference>
<evidence type="ECO:0008006" key="5">
    <source>
        <dbReference type="Google" id="ProtNLM"/>
    </source>
</evidence>
<keyword evidence="1" id="KW-0040">ANK repeat</keyword>
<feature type="non-terminal residue" evidence="3">
    <location>
        <position position="50"/>
    </location>
</feature>
<accession>A0AAE0MTW8</accession>
<feature type="signal peptide" evidence="2">
    <location>
        <begin position="1"/>
        <end position="24"/>
    </location>
</feature>
<reference evidence="3" key="1">
    <citation type="journal article" date="2023" name="Mol. Phylogenet. Evol.">
        <title>Genome-scale phylogeny and comparative genomics of the fungal order Sordariales.</title>
        <authorList>
            <person name="Hensen N."/>
            <person name="Bonometti L."/>
            <person name="Westerberg I."/>
            <person name="Brannstrom I.O."/>
            <person name="Guillou S."/>
            <person name="Cros-Aarteil S."/>
            <person name="Calhoun S."/>
            <person name="Haridas S."/>
            <person name="Kuo A."/>
            <person name="Mondo S."/>
            <person name="Pangilinan J."/>
            <person name="Riley R."/>
            <person name="LaButti K."/>
            <person name="Andreopoulos B."/>
            <person name="Lipzen A."/>
            <person name="Chen C."/>
            <person name="Yan M."/>
            <person name="Daum C."/>
            <person name="Ng V."/>
            <person name="Clum A."/>
            <person name="Steindorff A."/>
            <person name="Ohm R.A."/>
            <person name="Martin F."/>
            <person name="Silar P."/>
            <person name="Natvig D.O."/>
            <person name="Lalanne C."/>
            <person name="Gautier V."/>
            <person name="Ament-Velasquez S.L."/>
            <person name="Kruys A."/>
            <person name="Hutchinson M.I."/>
            <person name="Powell A.J."/>
            <person name="Barry K."/>
            <person name="Miller A.N."/>
            <person name="Grigoriev I.V."/>
            <person name="Debuchy R."/>
            <person name="Gladieux P."/>
            <person name="Hiltunen Thoren M."/>
            <person name="Johannesson H."/>
        </authorList>
    </citation>
    <scope>NUCLEOTIDE SEQUENCE</scope>
    <source>
        <strain evidence="3">CBS 560.94</strain>
    </source>
</reference>
<dbReference type="AlphaFoldDB" id="A0AAE0MTW8"/>
<dbReference type="Pfam" id="PF13637">
    <property type="entry name" value="Ank_4"/>
    <property type="match status" value="1"/>
</dbReference>
<reference evidence="3" key="2">
    <citation type="submission" date="2023-06" db="EMBL/GenBank/DDBJ databases">
        <authorList>
            <consortium name="Lawrence Berkeley National Laboratory"/>
            <person name="Haridas S."/>
            <person name="Hensen N."/>
            <person name="Bonometti L."/>
            <person name="Westerberg I."/>
            <person name="Brannstrom I.O."/>
            <person name="Guillou S."/>
            <person name="Cros-Aarteil S."/>
            <person name="Calhoun S."/>
            <person name="Kuo A."/>
            <person name="Mondo S."/>
            <person name="Pangilinan J."/>
            <person name="Riley R."/>
            <person name="Labutti K."/>
            <person name="Andreopoulos B."/>
            <person name="Lipzen A."/>
            <person name="Chen C."/>
            <person name="Yanf M."/>
            <person name="Daum C."/>
            <person name="Ng V."/>
            <person name="Clum A."/>
            <person name="Steindorff A."/>
            <person name="Ohm R."/>
            <person name="Martin F."/>
            <person name="Silar P."/>
            <person name="Natvig D."/>
            <person name="Lalanne C."/>
            <person name="Gautier V."/>
            <person name="Ament-Velasquez S.L."/>
            <person name="Kruys A."/>
            <person name="Hutchinson M.I."/>
            <person name="Powell A.J."/>
            <person name="Barry K."/>
            <person name="Miller A.N."/>
            <person name="Grigoriev I.V."/>
            <person name="Debuchy R."/>
            <person name="Gladieux P."/>
            <person name="Thoren M.H."/>
            <person name="Johannesson H."/>
        </authorList>
    </citation>
    <scope>NUCLEOTIDE SEQUENCE</scope>
    <source>
        <strain evidence="3">CBS 560.94</strain>
    </source>
</reference>
<feature type="repeat" description="ANK" evidence="1">
    <location>
        <begin position="30"/>
        <end position="50"/>
    </location>
</feature>
<dbReference type="InterPro" id="IPR036770">
    <property type="entry name" value="Ankyrin_rpt-contain_sf"/>
</dbReference>
<feature type="chain" id="PRO_5042006296" description="Ankyrin" evidence="2">
    <location>
        <begin position="25"/>
        <end position="50"/>
    </location>
</feature>
<evidence type="ECO:0000256" key="2">
    <source>
        <dbReference type="SAM" id="SignalP"/>
    </source>
</evidence>
<evidence type="ECO:0000313" key="4">
    <source>
        <dbReference type="Proteomes" id="UP001278500"/>
    </source>
</evidence>
<evidence type="ECO:0000256" key="1">
    <source>
        <dbReference type="PROSITE-ProRule" id="PRU00023"/>
    </source>
</evidence>
<keyword evidence="2" id="KW-0732">Signal</keyword>
<proteinExistence type="predicted"/>
<dbReference type="Proteomes" id="UP001278500">
    <property type="component" value="Unassembled WGS sequence"/>
</dbReference>
<dbReference type="SUPFAM" id="SSF48403">
    <property type="entry name" value="Ankyrin repeat"/>
    <property type="match status" value="1"/>
</dbReference>
<sequence length="50" mass="5627">CHPLFLWLSEAVVKLLLNTGKVDADVQDMDGWTALHMAVKNRHEAVVKLL</sequence>
<dbReference type="GeneID" id="87860941"/>
<keyword evidence="4" id="KW-1185">Reference proteome</keyword>
<protein>
    <recommendedName>
        <fullName evidence="5">Ankyrin</fullName>
    </recommendedName>
</protein>
<evidence type="ECO:0000313" key="3">
    <source>
        <dbReference type="EMBL" id="KAK3347588.1"/>
    </source>
</evidence>
<dbReference type="InterPro" id="IPR002110">
    <property type="entry name" value="Ankyrin_rpt"/>
</dbReference>
<feature type="non-terminal residue" evidence="3">
    <location>
        <position position="1"/>
    </location>
</feature>
<comment type="caution">
    <text evidence="3">The sequence shown here is derived from an EMBL/GenBank/DDBJ whole genome shotgun (WGS) entry which is preliminary data.</text>
</comment>
<dbReference type="EMBL" id="JAUEPP010000003">
    <property type="protein sequence ID" value="KAK3347588.1"/>
    <property type="molecule type" value="Genomic_DNA"/>
</dbReference>
<dbReference type="PROSITE" id="PS50088">
    <property type="entry name" value="ANK_REPEAT"/>
    <property type="match status" value="1"/>
</dbReference>
<name>A0AAE0MTW8_9PEZI</name>
<dbReference type="Gene3D" id="1.25.40.20">
    <property type="entry name" value="Ankyrin repeat-containing domain"/>
    <property type="match status" value="1"/>
</dbReference>